<dbReference type="InterPro" id="IPR051783">
    <property type="entry name" value="NAD(P)-dependent_oxidoreduct"/>
</dbReference>
<gene>
    <name evidence="2" type="ORF">OY187_16705</name>
</gene>
<protein>
    <submittedName>
        <fullName evidence="2">NAD-dependent epimerase/dehydratase family protein</fullName>
    </submittedName>
</protein>
<evidence type="ECO:0000259" key="1">
    <source>
        <dbReference type="SMART" id="SM00822"/>
    </source>
</evidence>
<dbReference type="Proteomes" id="UP001084650">
    <property type="component" value="Unassembled WGS sequence"/>
</dbReference>
<proteinExistence type="predicted"/>
<reference evidence="2" key="1">
    <citation type="submission" date="2022-12" db="EMBL/GenBank/DDBJ databases">
        <title>Whole genome sequence of Mycolicibacterium iranicum strain SBH312.</title>
        <authorList>
            <person name="Jani J."/>
            <person name="Arifin Mustapha Z."/>
            <person name="Ahmed K."/>
            <person name="Kai Ling C."/>
        </authorList>
    </citation>
    <scope>NUCLEOTIDE SEQUENCE</scope>
    <source>
        <strain evidence="2">SBH312</strain>
    </source>
</reference>
<dbReference type="InterPro" id="IPR036291">
    <property type="entry name" value="NAD(P)-bd_dom_sf"/>
</dbReference>
<dbReference type="RefSeq" id="WP_268786618.1">
    <property type="nucleotide sequence ID" value="NZ_JAPQYE010000007.1"/>
</dbReference>
<dbReference type="SMART" id="SM00822">
    <property type="entry name" value="PKS_KR"/>
    <property type="match status" value="1"/>
</dbReference>
<dbReference type="PANTHER" id="PTHR48079">
    <property type="entry name" value="PROTEIN YEEZ"/>
    <property type="match status" value="1"/>
</dbReference>
<organism evidence="2 3">
    <name type="scientific">Mycolicibacterium iranicum</name>
    <name type="common">Mycobacterium iranicum</name>
    <dbReference type="NCBI Taxonomy" id="912594"/>
    <lineage>
        <taxon>Bacteria</taxon>
        <taxon>Bacillati</taxon>
        <taxon>Actinomycetota</taxon>
        <taxon>Actinomycetes</taxon>
        <taxon>Mycobacteriales</taxon>
        <taxon>Mycobacteriaceae</taxon>
        <taxon>Mycolicibacterium</taxon>
    </lineage>
</organism>
<dbReference type="EMBL" id="JAPQYE010000007">
    <property type="protein sequence ID" value="MCZ0729695.1"/>
    <property type="molecule type" value="Genomic_DNA"/>
</dbReference>
<dbReference type="Pfam" id="PF01370">
    <property type="entry name" value="Epimerase"/>
    <property type="match status" value="1"/>
</dbReference>
<feature type="domain" description="Ketoreductase" evidence="1">
    <location>
        <begin position="3"/>
        <end position="168"/>
    </location>
</feature>
<dbReference type="Gene3D" id="3.40.50.720">
    <property type="entry name" value="NAD(P)-binding Rossmann-like Domain"/>
    <property type="match status" value="1"/>
</dbReference>
<accession>A0ABT4HHL3</accession>
<keyword evidence="3" id="KW-1185">Reference proteome</keyword>
<dbReference type="InterPro" id="IPR057326">
    <property type="entry name" value="KR_dom"/>
</dbReference>
<dbReference type="InterPro" id="IPR001509">
    <property type="entry name" value="Epimerase_deHydtase"/>
</dbReference>
<evidence type="ECO:0000313" key="2">
    <source>
        <dbReference type="EMBL" id="MCZ0729695.1"/>
    </source>
</evidence>
<dbReference type="SUPFAM" id="SSF51735">
    <property type="entry name" value="NAD(P)-binding Rossmann-fold domains"/>
    <property type="match status" value="1"/>
</dbReference>
<dbReference type="PANTHER" id="PTHR48079:SF6">
    <property type="entry name" value="NAD(P)-BINDING DOMAIN-CONTAINING PROTEIN-RELATED"/>
    <property type="match status" value="1"/>
</dbReference>
<sequence>MAGTKLVIGASGFLGSHVVKQLVAGGETDVRALVRTTSSTRGIEGLPVDIRYGDVFDTGAVRAAMTGCDIVYYCVVDARSWLRDPAPLWRTNVDGLRNVLDVAADADLDRFVFTSSIGTIGRAEGGLADETTAHNWLDIGGEYIRSRVAAEQLVMRYCNEKALPGVAMCVANTYGPGDYLPTPHGGMLAAAVRGKLPFSIDGYEAEVVGIEDAARAMILAGERGRVGERYIVSERFMSTREIHRIGCEAVGATPPKYGIPIRLMSAAGHVSAAVARIRNKDTMLTPLNIRLMHIMTPLDHSKAERELGWQPQPTSKAIVAAAQFFSARRYPAAEGVR</sequence>
<evidence type="ECO:0000313" key="3">
    <source>
        <dbReference type="Proteomes" id="UP001084650"/>
    </source>
</evidence>
<name>A0ABT4HHL3_MYCIR</name>
<comment type="caution">
    <text evidence="2">The sequence shown here is derived from an EMBL/GenBank/DDBJ whole genome shotgun (WGS) entry which is preliminary data.</text>
</comment>